<evidence type="ECO:0000313" key="2">
    <source>
        <dbReference type="Proteomes" id="UP001320460"/>
    </source>
</evidence>
<name>A0ABN6LS70_9ENTR</name>
<reference evidence="1 2" key="1">
    <citation type="submission" date="2021-12" db="EMBL/GenBank/DDBJ databases">
        <title>Complete genome sequence of Phytobacter diazotrophicus TA9734.</title>
        <authorList>
            <person name="Kubota H."/>
            <person name="Nakayama Y."/>
            <person name="Ariyoshi T."/>
        </authorList>
    </citation>
    <scope>NUCLEOTIDE SEQUENCE [LARGE SCALE GENOMIC DNA]</scope>
    <source>
        <strain evidence="1 2">TA9734</strain>
    </source>
</reference>
<proteinExistence type="predicted"/>
<keyword evidence="2" id="KW-1185">Reference proteome</keyword>
<dbReference type="EMBL" id="AP025334">
    <property type="protein sequence ID" value="BDD51687.1"/>
    <property type="molecule type" value="Genomic_DNA"/>
</dbReference>
<dbReference type="RefSeq" id="WP_125124885.1">
    <property type="nucleotide sequence ID" value="NZ_AP025334.1"/>
</dbReference>
<evidence type="ECO:0000313" key="1">
    <source>
        <dbReference type="EMBL" id="BDD51687.1"/>
    </source>
</evidence>
<accession>A0ABN6LS70</accession>
<organism evidence="1 2">
    <name type="scientific">Phytobacter diazotrophicus</name>
    <dbReference type="NCBI Taxonomy" id="395631"/>
    <lineage>
        <taxon>Bacteria</taxon>
        <taxon>Pseudomonadati</taxon>
        <taxon>Pseudomonadota</taxon>
        <taxon>Gammaproteobacteria</taxon>
        <taxon>Enterobacterales</taxon>
        <taxon>Enterobacteriaceae</taxon>
        <taxon>Phytobacter</taxon>
    </lineage>
</organism>
<protein>
    <recommendedName>
        <fullName evidence="3">RES domain-containing protein</fullName>
    </recommendedName>
</protein>
<gene>
    <name evidence="1" type="ORF">PDTA9734_31740</name>
</gene>
<dbReference type="Proteomes" id="UP001320460">
    <property type="component" value="Chromosome"/>
</dbReference>
<sequence>MYELTELEKRYVEVSSDCEKYLSKYISCLSSDLNGTVISKGALYNLRPYEMERAGFKKGRKLNKLPSAIKNTHVYYFDKLDRIILTEIYGQSENIINRECCIYGDNSLERLYFTSAGTLRNISVSFFEESIVKKDINWGAYGCCTSDYVYNGSILEKITVRQKEHKNPSFSEFDVIFKYKNDELESITNVFPNGYQEQRFP</sequence>
<evidence type="ECO:0008006" key="3">
    <source>
        <dbReference type="Google" id="ProtNLM"/>
    </source>
</evidence>